<evidence type="ECO:0000313" key="2">
    <source>
        <dbReference type="EMBL" id="SED94321.1"/>
    </source>
</evidence>
<evidence type="ECO:0000313" key="4">
    <source>
        <dbReference type="Proteomes" id="UP000183071"/>
    </source>
</evidence>
<organism evidence="1 3">
    <name type="scientific">Polaribacter dokdonensis DSW-5</name>
    <dbReference type="NCBI Taxonomy" id="1300348"/>
    <lineage>
        <taxon>Bacteria</taxon>
        <taxon>Pseudomonadati</taxon>
        <taxon>Bacteroidota</taxon>
        <taxon>Flavobacteriia</taxon>
        <taxon>Flavobacteriales</taxon>
        <taxon>Flavobacteriaceae</taxon>
    </lineage>
</organism>
<dbReference type="RefSeq" id="WP_053974287.1">
    <property type="nucleotide sequence ID" value="NZ_FNUE01000001.1"/>
</dbReference>
<dbReference type="PANTHER" id="PTHR37466">
    <property type="entry name" value="SLR1628 PROTEIN"/>
    <property type="match status" value="1"/>
</dbReference>
<dbReference type="Proteomes" id="UP000037716">
    <property type="component" value="Unassembled WGS sequence"/>
</dbReference>
<dbReference type="EMBL" id="LGBR01000001">
    <property type="protein sequence ID" value="KOY52156.1"/>
    <property type="molecule type" value="Genomic_DNA"/>
</dbReference>
<reference evidence="2 4" key="2">
    <citation type="submission" date="2016-10" db="EMBL/GenBank/DDBJ databases">
        <authorList>
            <person name="Varghese N."/>
            <person name="Submissions S."/>
        </authorList>
    </citation>
    <scope>NUCLEOTIDE SEQUENCE [LARGE SCALE GENOMIC DNA]</scope>
    <source>
        <strain evidence="2 4">DSW-5</strain>
    </source>
</reference>
<dbReference type="OrthoDB" id="9792525at2"/>
<dbReference type="Pfam" id="PF09996">
    <property type="entry name" value="DUF2237"/>
    <property type="match status" value="1"/>
</dbReference>
<dbReference type="Proteomes" id="UP000183071">
    <property type="component" value="Unassembled WGS sequence"/>
</dbReference>
<comment type="caution">
    <text evidence="1">The sequence shown here is derived from an EMBL/GenBank/DDBJ whole genome shotgun (WGS) entry which is preliminary data.</text>
</comment>
<dbReference type="Gene3D" id="3.30.56.110">
    <property type="entry name" value="Protein of unknown function DUF2237"/>
    <property type="match status" value="1"/>
</dbReference>
<dbReference type="PATRIC" id="fig|1300348.6.peg.1715"/>
<evidence type="ECO:0000313" key="1">
    <source>
        <dbReference type="EMBL" id="KOY52156.1"/>
    </source>
</evidence>
<dbReference type="PANTHER" id="PTHR37466:SF1">
    <property type="entry name" value="SLR1628 PROTEIN"/>
    <property type="match status" value="1"/>
</dbReference>
<evidence type="ECO:0000313" key="3">
    <source>
        <dbReference type="Proteomes" id="UP000037716"/>
    </source>
</evidence>
<dbReference type="EMBL" id="FNUE01000001">
    <property type="protein sequence ID" value="SED94321.1"/>
    <property type="molecule type" value="Genomic_DNA"/>
</dbReference>
<dbReference type="InterPro" id="IPR018714">
    <property type="entry name" value="DUF2237"/>
</dbReference>
<evidence type="ECO:0008006" key="5">
    <source>
        <dbReference type="Google" id="ProtNLM"/>
    </source>
</evidence>
<reference evidence="1 3" key="1">
    <citation type="submission" date="2015-07" db="EMBL/GenBank/DDBJ databases">
        <title>Genome of Polaribacter dokdonenesis DSW-5, isolated from seawater off Dokdo in Korea.</title>
        <authorList>
            <person name="Yoon K."/>
            <person name="Song J.Y."/>
            <person name="Kim J.F."/>
        </authorList>
    </citation>
    <scope>NUCLEOTIDE SEQUENCE [LARGE SCALE GENOMIC DNA]</scope>
    <source>
        <strain evidence="1 3">DSW-5</strain>
    </source>
</reference>
<keyword evidence="4" id="KW-1185">Reference proteome</keyword>
<protein>
    <recommendedName>
        <fullName evidence="5">DUF2237 domain-containing protein</fullName>
    </recommendedName>
</protein>
<gene>
    <name evidence="1" type="ORF">I602_1716</name>
    <name evidence="2" type="ORF">SAMN05444353_0048</name>
</gene>
<sequence length="123" mass="13785">MDLNVLSQPLKNCCTSPMTGFYRDGFCKTGSQDHGTHTVCAIVTKEFLEFSASKGNNLMTPIPQWNFPGLKPGDKWCLCISRWLQAEKAGKAPYIVLEATHIKSLSYCSLELLSKYKFQKSNT</sequence>
<proteinExistence type="predicted"/>
<accession>A0A0M9CGV1</accession>
<dbReference type="AlphaFoldDB" id="A0A0M9CGV1"/>
<name>A0A0M9CGV1_9FLAO</name>